<name>G5BZB4_HETGA</name>
<organism evidence="1 2">
    <name type="scientific">Heterocephalus glaber</name>
    <name type="common">Naked mole rat</name>
    <dbReference type="NCBI Taxonomy" id="10181"/>
    <lineage>
        <taxon>Eukaryota</taxon>
        <taxon>Metazoa</taxon>
        <taxon>Chordata</taxon>
        <taxon>Craniata</taxon>
        <taxon>Vertebrata</taxon>
        <taxon>Euteleostomi</taxon>
        <taxon>Mammalia</taxon>
        <taxon>Eutheria</taxon>
        <taxon>Euarchontoglires</taxon>
        <taxon>Glires</taxon>
        <taxon>Rodentia</taxon>
        <taxon>Hystricomorpha</taxon>
        <taxon>Bathyergidae</taxon>
        <taxon>Heterocephalus</taxon>
    </lineage>
</organism>
<dbReference type="EMBL" id="JH172536">
    <property type="protein sequence ID" value="EHB14625.1"/>
    <property type="molecule type" value="Genomic_DNA"/>
</dbReference>
<evidence type="ECO:0000313" key="1">
    <source>
        <dbReference type="EMBL" id="EHB14625.1"/>
    </source>
</evidence>
<dbReference type="Proteomes" id="UP000006813">
    <property type="component" value="Unassembled WGS sequence"/>
</dbReference>
<proteinExistence type="predicted"/>
<dbReference type="InParanoid" id="G5BZB4"/>
<evidence type="ECO:0000313" key="2">
    <source>
        <dbReference type="Proteomes" id="UP000006813"/>
    </source>
</evidence>
<dbReference type="AlphaFoldDB" id="G5BZB4"/>
<feature type="non-terminal residue" evidence="1">
    <location>
        <position position="1"/>
    </location>
</feature>
<feature type="non-terminal residue" evidence="1">
    <location>
        <position position="79"/>
    </location>
</feature>
<sequence>PQPPRVLGLEAWTTMPSLRIILFIYFEMRYCCVTQTGLEFTAVLLPQPPKLASNLQWSSCLSLPKGWDYKCAPLSLARW</sequence>
<protein>
    <submittedName>
        <fullName evidence="1">Uncharacterized protein</fullName>
    </submittedName>
</protein>
<accession>G5BZB4</accession>
<reference evidence="1 2" key="1">
    <citation type="journal article" date="2011" name="Nature">
        <title>Genome sequencing reveals insights into physiology and longevity of the naked mole rat.</title>
        <authorList>
            <person name="Kim E.B."/>
            <person name="Fang X."/>
            <person name="Fushan A.A."/>
            <person name="Huang Z."/>
            <person name="Lobanov A.V."/>
            <person name="Han L."/>
            <person name="Marino S.M."/>
            <person name="Sun X."/>
            <person name="Turanov A.A."/>
            <person name="Yang P."/>
            <person name="Yim S.H."/>
            <person name="Zhao X."/>
            <person name="Kasaikina M.V."/>
            <person name="Stoletzki N."/>
            <person name="Peng C."/>
            <person name="Polak P."/>
            <person name="Xiong Z."/>
            <person name="Kiezun A."/>
            <person name="Zhu Y."/>
            <person name="Chen Y."/>
            <person name="Kryukov G.V."/>
            <person name="Zhang Q."/>
            <person name="Peshkin L."/>
            <person name="Yang L."/>
            <person name="Bronson R.T."/>
            <person name="Buffenstein R."/>
            <person name="Wang B."/>
            <person name="Han C."/>
            <person name="Li Q."/>
            <person name="Chen L."/>
            <person name="Zhao W."/>
            <person name="Sunyaev S.R."/>
            <person name="Park T.J."/>
            <person name="Zhang G."/>
            <person name="Wang J."/>
            <person name="Gladyshev V.N."/>
        </authorList>
    </citation>
    <scope>NUCLEOTIDE SEQUENCE [LARGE SCALE GENOMIC DNA]</scope>
</reference>
<gene>
    <name evidence="1" type="ORF">GW7_06770</name>
</gene>